<gene>
    <name evidence="1" type="ORF">AVEN_99827_1</name>
</gene>
<dbReference type="AlphaFoldDB" id="A0A4Y2JQS7"/>
<evidence type="ECO:0000313" key="1">
    <source>
        <dbReference type="EMBL" id="GBM91496.1"/>
    </source>
</evidence>
<evidence type="ECO:0000313" key="2">
    <source>
        <dbReference type="Proteomes" id="UP000499080"/>
    </source>
</evidence>
<comment type="caution">
    <text evidence="1">The sequence shown here is derived from an EMBL/GenBank/DDBJ whole genome shotgun (WGS) entry which is preliminary data.</text>
</comment>
<reference evidence="1 2" key="1">
    <citation type="journal article" date="2019" name="Sci. Rep.">
        <title>Orb-weaving spider Araneus ventricosus genome elucidates the spidroin gene catalogue.</title>
        <authorList>
            <person name="Kono N."/>
            <person name="Nakamura H."/>
            <person name="Ohtoshi R."/>
            <person name="Moran D.A.P."/>
            <person name="Shinohara A."/>
            <person name="Yoshida Y."/>
            <person name="Fujiwara M."/>
            <person name="Mori M."/>
            <person name="Tomita M."/>
            <person name="Arakawa K."/>
        </authorList>
    </citation>
    <scope>NUCLEOTIDE SEQUENCE [LARGE SCALE GENOMIC DNA]</scope>
</reference>
<sequence length="112" mass="12674">MTRFNDAYSSKPPAFNQPHCINQTNPIPNPIPSHPFTIFHNASDRHNHLAKSTISGNIVVTADTNPIGESDIICSSTCVEIISIIIENVYFFPEPKKLFLRKYYLPETAFMH</sequence>
<keyword evidence="2" id="KW-1185">Reference proteome</keyword>
<dbReference type="EMBL" id="BGPR01003710">
    <property type="protein sequence ID" value="GBM91496.1"/>
    <property type="molecule type" value="Genomic_DNA"/>
</dbReference>
<dbReference type="Proteomes" id="UP000499080">
    <property type="component" value="Unassembled WGS sequence"/>
</dbReference>
<proteinExistence type="predicted"/>
<accession>A0A4Y2JQS7</accession>
<organism evidence="1 2">
    <name type="scientific">Araneus ventricosus</name>
    <name type="common">Orbweaver spider</name>
    <name type="synonym">Epeira ventricosa</name>
    <dbReference type="NCBI Taxonomy" id="182803"/>
    <lineage>
        <taxon>Eukaryota</taxon>
        <taxon>Metazoa</taxon>
        <taxon>Ecdysozoa</taxon>
        <taxon>Arthropoda</taxon>
        <taxon>Chelicerata</taxon>
        <taxon>Arachnida</taxon>
        <taxon>Araneae</taxon>
        <taxon>Araneomorphae</taxon>
        <taxon>Entelegynae</taxon>
        <taxon>Araneoidea</taxon>
        <taxon>Araneidae</taxon>
        <taxon>Araneus</taxon>
    </lineage>
</organism>
<name>A0A4Y2JQS7_ARAVE</name>
<protein>
    <submittedName>
        <fullName evidence="1">Uncharacterized protein</fullName>
    </submittedName>
</protein>